<evidence type="ECO:0000313" key="3">
    <source>
        <dbReference type="Proteomes" id="UP000232323"/>
    </source>
</evidence>
<proteinExistence type="predicted"/>
<keyword evidence="3" id="KW-1185">Reference proteome</keyword>
<dbReference type="EMBL" id="BEGY01000014">
    <property type="protein sequence ID" value="GAX75823.1"/>
    <property type="molecule type" value="Genomic_DNA"/>
</dbReference>
<comment type="caution">
    <text evidence="2">The sequence shown here is derived from an EMBL/GenBank/DDBJ whole genome shotgun (WGS) entry which is preliminary data.</text>
</comment>
<reference evidence="2 3" key="1">
    <citation type="submission" date="2017-08" db="EMBL/GenBank/DDBJ databases">
        <title>Acidophilic green algal genome provides insights into adaptation to an acidic environment.</title>
        <authorList>
            <person name="Hirooka S."/>
            <person name="Hirose Y."/>
            <person name="Kanesaki Y."/>
            <person name="Higuchi S."/>
            <person name="Fujiwara T."/>
            <person name="Onuma R."/>
            <person name="Era A."/>
            <person name="Ohbayashi R."/>
            <person name="Uzuka A."/>
            <person name="Nozaki H."/>
            <person name="Yoshikawa H."/>
            <person name="Miyagishima S.Y."/>
        </authorList>
    </citation>
    <scope>NUCLEOTIDE SEQUENCE [LARGE SCALE GENOMIC DNA]</scope>
    <source>
        <strain evidence="2 3">NIES-2499</strain>
    </source>
</reference>
<dbReference type="Proteomes" id="UP000232323">
    <property type="component" value="Unassembled WGS sequence"/>
</dbReference>
<feature type="compositionally biased region" description="Basic and acidic residues" evidence="1">
    <location>
        <begin position="25"/>
        <end position="70"/>
    </location>
</feature>
<accession>A0A250WYA5</accession>
<protein>
    <submittedName>
        <fullName evidence="2">Uncharacterized protein</fullName>
    </submittedName>
</protein>
<feature type="region of interest" description="Disordered" evidence="1">
    <location>
        <begin position="1"/>
        <end position="106"/>
    </location>
</feature>
<dbReference type="AlphaFoldDB" id="A0A250WYA5"/>
<dbReference type="OrthoDB" id="513434at2759"/>
<evidence type="ECO:0000313" key="2">
    <source>
        <dbReference type="EMBL" id="GAX75823.1"/>
    </source>
</evidence>
<evidence type="ECO:0000256" key="1">
    <source>
        <dbReference type="SAM" id="MobiDB-lite"/>
    </source>
</evidence>
<sequence length="121" mass="14450">MADVKAFFKEHDTRHNTAANAGLKVQKDKLKEQKQNERDIKDALKHQREEDKSQKHEAHLAENHVWKMERSWNPTSKRAKRETREAKKKLERDQEREEQQGSMECEHGVFKCKICHPVKHK</sequence>
<gene>
    <name evidence="2" type="ORF">CEUSTIGMA_g3266.t1</name>
</gene>
<feature type="compositionally biased region" description="Basic and acidic residues" evidence="1">
    <location>
        <begin position="1"/>
        <end position="15"/>
    </location>
</feature>
<organism evidence="2 3">
    <name type="scientific">Chlamydomonas eustigma</name>
    <dbReference type="NCBI Taxonomy" id="1157962"/>
    <lineage>
        <taxon>Eukaryota</taxon>
        <taxon>Viridiplantae</taxon>
        <taxon>Chlorophyta</taxon>
        <taxon>core chlorophytes</taxon>
        <taxon>Chlorophyceae</taxon>
        <taxon>CS clade</taxon>
        <taxon>Chlamydomonadales</taxon>
        <taxon>Chlamydomonadaceae</taxon>
        <taxon>Chlamydomonas</taxon>
    </lineage>
</organism>
<name>A0A250WYA5_9CHLO</name>
<feature type="compositionally biased region" description="Basic and acidic residues" evidence="1">
    <location>
        <begin position="82"/>
        <end position="106"/>
    </location>
</feature>